<accession>A0ACC2UWZ4</accession>
<dbReference type="Proteomes" id="UP001227268">
    <property type="component" value="Unassembled WGS sequence"/>
</dbReference>
<organism evidence="1 2">
    <name type="scientific">Naganishia friedmannii</name>
    <dbReference type="NCBI Taxonomy" id="89922"/>
    <lineage>
        <taxon>Eukaryota</taxon>
        <taxon>Fungi</taxon>
        <taxon>Dikarya</taxon>
        <taxon>Basidiomycota</taxon>
        <taxon>Agaricomycotina</taxon>
        <taxon>Tremellomycetes</taxon>
        <taxon>Filobasidiales</taxon>
        <taxon>Filobasidiaceae</taxon>
        <taxon>Naganishia</taxon>
    </lineage>
</organism>
<name>A0ACC2UWZ4_9TREE</name>
<keyword evidence="2" id="KW-1185">Reference proteome</keyword>
<evidence type="ECO:0000313" key="2">
    <source>
        <dbReference type="Proteomes" id="UP001227268"/>
    </source>
</evidence>
<evidence type="ECO:0000313" key="1">
    <source>
        <dbReference type="EMBL" id="KAJ9091302.1"/>
    </source>
</evidence>
<reference evidence="1" key="1">
    <citation type="submission" date="2023-04" db="EMBL/GenBank/DDBJ databases">
        <title>Draft Genome sequencing of Naganishia species isolated from polar environments using Oxford Nanopore Technology.</title>
        <authorList>
            <person name="Leo P."/>
            <person name="Venkateswaran K."/>
        </authorList>
    </citation>
    <scope>NUCLEOTIDE SEQUENCE</scope>
    <source>
        <strain evidence="1">MNA-CCFEE 5423</strain>
    </source>
</reference>
<dbReference type="EMBL" id="JASBWT010000056">
    <property type="protein sequence ID" value="KAJ9091302.1"/>
    <property type="molecule type" value="Genomic_DNA"/>
</dbReference>
<proteinExistence type="predicted"/>
<protein>
    <submittedName>
        <fullName evidence="1">Uncharacterized protein</fullName>
    </submittedName>
</protein>
<comment type="caution">
    <text evidence="1">The sequence shown here is derived from an EMBL/GenBank/DDBJ whole genome shotgun (WGS) entry which is preliminary data.</text>
</comment>
<sequence>MTKKDLPTLANPEDVDDWLDDFDLAMLERECVDDALVVRCMEKGSAAKQWFEGLDEKDKISFDTLSKAIGKFRKDTGDQKH</sequence>
<gene>
    <name evidence="1" type="ORF">QFC21_007257</name>
</gene>